<keyword evidence="3" id="KW-1185">Reference proteome</keyword>
<dbReference type="Proteomes" id="UP001432180">
    <property type="component" value="Chromosome"/>
</dbReference>
<name>A0ABZ0S1N3_9GAMM</name>
<gene>
    <name evidence="2" type="ORF">Thiowin_00116</name>
</gene>
<evidence type="ECO:0000313" key="2">
    <source>
        <dbReference type="EMBL" id="WPL15233.1"/>
    </source>
</evidence>
<proteinExistence type="predicted"/>
<evidence type="ECO:0000256" key="1">
    <source>
        <dbReference type="SAM" id="MobiDB-lite"/>
    </source>
</evidence>
<organism evidence="2 3">
    <name type="scientific">Thiorhodovibrio winogradskyi</name>
    <dbReference type="NCBI Taxonomy" id="77007"/>
    <lineage>
        <taxon>Bacteria</taxon>
        <taxon>Pseudomonadati</taxon>
        <taxon>Pseudomonadota</taxon>
        <taxon>Gammaproteobacteria</taxon>
        <taxon>Chromatiales</taxon>
        <taxon>Chromatiaceae</taxon>
        <taxon>Thiorhodovibrio</taxon>
    </lineage>
</organism>
<protein>
    <submittedName>
        <fullName evidence="2">Uncharacterized protein</fullName>
    </submittedName>
</protein>
<reference evidence="2 3" key="1">
    <citation type="journal article" date="2023" name="Microorganisms">
        <title>Thiorhodovibrio frisius and Trv. litoralis spp. nov., Two Novel Members from a Clade of Fastidious Purple Sulfur Bacteria That Exhibit Unique Red-Shifted Light-Harvesting Capabilities.</title>
        <authorList>
            <person name="Methner A."/>
            <person name="Kuzyk S.B."/>
            <person name="Petersen J."/>
            <person name="Bauer S."/>
            <person name="Brinkmann H."/>
            <person name="Sichau K."/>
            <person name="Wanner G."/>
            <person name="Wolf J."/>
            <person name="Neumann-Schaal M."/>
            <person name="Henke P."/>
            <person name="Tank M."/>
            <person name="Sproer C."/>
            <person name="Bunk B."/>
            <person name="Overmann J."/>
        </authorList>
    </citation>
    <scope>NUCLEOTIDE SEQUENCE [LARGE SCALE GENOMIC DNA]</scope>
    <source>
        <strain evidence="2 3">DSM 6702</strain>
    </source>
</reference>
<accession>A0ABZ0S1N3</accession>
<sequence>MPRPGLYANPDNRAADGKAKGRVVTDSPKPSGSGAAVIGPSAAMGSTIKRNGILGTVYLIHLGW</sequence>
<dbReference type="EMBL" id="CP121472">
    <property type="protein sequence ID" value="WPL15233.1"/>
    <property type="molecule type" value="Genomic_DNA"/>
</dbReference>
<feature type="region of interest" description="Disordered" evidence="1">
    <location>
        <begin position="1"/>
        <end position="36"/>
    </location>
</feature>
<evidence type="ECO:0000313" key="3">
    <source>
        <dbReference type="Proteomes" id="UP001432180"/>
    </source>
</evidence>